<proteinExistence type="predicted"/>
<keyword evidence="3" id="KW-0675">Receptor</keyword>
<sequence length="465" mass="50701">MAGPKPRKPDRMCKSKSDIAASTSSSASTPRHHRSPRTTSTSFPEVSSYSTSSSFTASSLAAFRDSLPELPLLFTFQDLAAATANFSAAHRLVPAAPSSNSFRCALRGHPAAVFRRPLRRDARDVAARLAALGHCHHAAIARLLGAAASPDRTTLFLAYELVPDASPLSVLLRNPKNPSFTPLASWHSRLQLAADVCDALYYVHLQADTVHNRLSRPPSSSAETGPSRAPRSRISARPTSPASSRSSSGSGDNRRTRSRGRRIEGTRGYMAPELVAGGPPSRRSDVFALGVVLLELVSGQEPVRYELLNRGTGEYERTSLIDTAAAAVAEGMRRWVDRRLRDSFPVDAAQSLTTLALLCVAKDPLARPDMSRVAAKVSKLFLEAQEWAAKFKVPTDISISIAPRLPRLVFLAVDDVDVSEFWWSVQLLLLMMWMCLNSDGQFNEKTAAATPIFFGQRQRPWNQVA</sequence>
<gene>
    <name evidence="3" type="primary">LYK3_3</name>
    <name evidence="3" type="ORF">Zm00014a_008931</name>
</gene>
<dbReference type="Proteomes" id="UP000251960">
    <property type="component" value="Chromosome 5"/>
</dbReference>
<accession>A0A3L6EGG6</accession>
<dbReference type="ExpressionAtlas" id="A0A3L6EGG6">
    <property type="expression patterns" value="baseline and differential"/>
</dbReference>
<dbReference type="GO" id="GO:0004672">
    <property type="term" value="F:protein kinase activity"/>
    <property type="evidence" value="ECO:0007669"/>
    <property type="project" value="InterPro"/>
</dbReference>
<feature type="region of interest" description="Disordered" evidence="1">
    <location>
        <begin position="213"/>
        <end position="278"/>
    </location>
</feature>
<dbReference type="InterPro" id="IPR000719">
    <property type="entry name" value="Prot_kinase_dom"/>
</dbReference>
<dbReference type="Gene3D" id="1.10.510.10">
    <property type="entry name" value="Transferase(Phosphotransferase) domain 1"/>
    <property type="match status" value="2"/>
</dbReference>
<feature type="domain" description="Protein kinase" evidence="2">
    <location>
        <begin position="49"/>
        <end position="382"/>
    </location>
</feature>
<feature type="compositionally biased region" description="Basic and acidic residues" evidence="1">
    <location>
        <begin position="7"/>
        <end position="17"/>
    </location>
</feature>
<dbReference type="SMART" id="SM00220">
    <property type="entry name" value="S_TKc"/>
    <property type="match status" value="1"/>
</dbReference>
<feature type="compositionally biased region" description="Low complexity" evidence="1">
    <location>
        <begin position="37"/>
        <end position="51"/>
    </location>
</feature>
<dbReference type="EMBL" id="NCVQ01000006">
    <property type="protein sequence ID" value="PWZ20132.1"/>
    <property type="molecule type" value="Genomic_DNA"/>
</dbReference>
<evidence type="ECO:0000313" key="3">
    <source>
        <dbReference type="EMBL" id="PWZ20132.1"/>
    </source>
</evidence>
<protein>
    <submittedName>
        <fullName evidence="3">LysM domain receptor-like kinase 3</fullName>
    </submittedName>
</protein>
<feature type="compositionally biased region" description="Low complexity" evidence="1">
    <location>
        <begin position="20"/>
        <end position="29"/>
    </location>
</feature>
<evidence type="ECO:0000256" key="1">
    <source>
        <dbReference type="SAM" id="MobiDB-lite"/>
    </source>
</evidence>
<keyword evidence="3" id="KW-0418">Kinase</keyword>
<dbReference type="PROSITE" id="PS50011">
    <property type="entry name" value="PROTEIN_KINASE_DOM"/>
    <property type="match status" value="1"/>
</dbReference>
<comment type="caution">
    <text evidence="3">The sequence shown here is derived from an EMBL/GenBank/DDBJ whole genome shotgun (WGS) entry which is preliminary data.</text>
</comment>
<name>A0A3L6EGG6_MAIZE</name>
<dbReference type="PANTHER" id="PTHR46863">
    <property type="entry name" value="OS09G0572100 PROTEIN"/>
    <property type="match status" value="1"/>
</dbReference>
<keyword evidence="3" id="KW-0808">Transferase</keyword>
<dbReference type="GO" id="GO:0005524">
    <property type="term" value="F:ATP binding"/>
    <property type="evidence" value="ECO:0007669"/>
    <property type="project" value="InterPro"/>
</dbReference>
<dbReference type="InterPro" id="IPR011009">
    <property type="entry name" value="Kinase-like_dom_sf"/>
</dbReference>
<feature type="compositionally biased region" description="Low complexity" evidence="1">
    <location>
        <begin position="225"/>
        <end position="251"/>
    </location>
</feature>
<dbReference type="Pfam" id="PF00069">
    <property type="entry name" value="Pkinase"/>
    <property type="match status" value="1"/>
</dbReference>
<organism evidence="3">
    <name type="scientific">Zea mays</name>
    <name type="common">Maize</name>
    <dbReference type="NCBI Taxonomy" id="4577"/>
    <lineage>
        <taxon>Eukaryota</taxon>
        <taxon>Viridiplantae</taxon>
        <taxon>Streptophyta</taxon>
        <taxon>Embryophyta</taxon>
        <taxon>Tracheophyta</taxon>
        <taxon>Spermatophyta</taxon>
        <taxon>Magnoliopsida</taxon>
        <taxon>Liliopsida</taxon>
        <taxon>Poales</taxon>
        <taxon>Poaceae</taxon>
        <taxon>PACMAD clade</taxon>
        <taxon>Panicoideae</taxon>
        <taxon>Andropogonodae</taxon>
        <taxon>Andropogoneae</taxon>
        <taxon>Tripsacinae</taxon>
        <taxon>Zea</taxon>
    </lineage>
</organism>
<reference evidence="3" key="1">
    <citation type="journal article" date="2018" name="Nat. Genet.">
        <title>Extensive intraspecific gene order and gene structural variations between Mo17 and other maize genomes.</title>
        <authorList>
            <person name="Sun S."/>
            <person name="Zhou Y."/>
            <person name="Chen J."/>
            <person name="Shi J."/>
            <person name="Zhao H."/>
            <person name="Zhao H."/>
            <person name="Song W."/>
            <person name="Zhang M."/>
            <person name="Cui Y."/>
            <person name="Dong X."/>
            <person name="Liu H."/>
            <person name="Ma X."/>
            <person name="Jiao Y."/>
            <person name="Wang B."/>
            <person name="Wei X."/>
            <person name="Stein J.C."/>
            <person name="Glaubitz J.C."/>
            <person name="Lu F."/>
            <person name="Yu G."/>
            <person name="Liang C."/>
            <person name="Fengler K."/>
            <person name="Li B."/>
            <person name="Rafalski A."/>
            <person name="Schnable P.S."/>
            <person name="Ware D.H."/>
            <person name="Buckler E.S."/>
            <person name="Lai J."/>
        </authorList>
    </citation>
    <scope>NUCLEOTIDE SEQUENCE [LARGE SCALE GENOMIC DNA]</scope>
    <source>
        <tissue evidence="3">Seedling</tissue>
    </source>
</reference>
<dbReference type="SUPFAM" id="SSF56112">
    <property type="entry name" value="Protein kinase-like (PK-like)"/>
    <property type="match status" value="1"/>
</dbReference>
<dbReference type="AlphaFoldDB" id="A0A3L6EGG6"/>
<feature type="region of interest" description="Disordered" evidence="1">
    <location>
        <begin position="1"/>
        <end position="51"/>
    </location>
</feature>
<evidence type="ECO:0000259" key="2">
    <source>
        <dbReference type="PROSITE" id="PS50011"/>
    </source>
</evidence>
<dbReference type="PANTHER" id="PTHR46863:SF1">
    <property type="entry name" value="PROTEIN KINASE SUPERFAMILY PROTEIN"/>
    <property type="match status" value="1"/>
</dbReference>